<keyword evidence="3" id="KW-1185">Reference proteome</keyword>
<dbReference type="InterPro" id="IPR007685">
    <property type="entry name" value="RelA_SpoT"/>
</dbReference>
<organism evidence="2 3">
    <name type="scientific">Dysgonomonas capnocytophagoides</name>
    <dbReference type="NCBI Taxonomy" id="45254"/>
    <lineage>
        <taxon>Bacteria</taxon>
        <taxon>Pseudomonadati</taxon>
        <taxon>Bacteroidota</taxon>
        <taxon>Bacteroidia</taxon>
        <taxon>Bacteroidales</taxon>
        <taxon>Dysgonomonadaceae</taxon>
        <taxon>Dysgonomonas</taxon>
    </lineage>
</organism>
<dbReference type="SMART" id="SM00954">
    <property type="entry name" value="RelA_SpoT"/>
    <property type="match status" value="1"/>
</dbReference>
<comment type="caution">
    <text evidence="2">The sequence shown here is derived from an EMBL/GenBank/DDBJ whole genome shotgun (WGS) entry which is preliminary data.</text>
</comment>
<dbReference type="AlphaFoldDB" id="A0A4Y8L575"/>
<reference evidence="2 3" key="1">
    <citation type="submission" date="2019-03" db="EMBL/GenBank/DDBJ databases">
        <title>San Antonio Military Medical Center submission to MRSN (WRAIR), pending publication.</title>
        <authorList>
            <person name="Blyth D.M."/>
            <person name="Mccarthy S.L."/>
            <person name="Schall S.E."/>
            <person name="Stam J.A."/>
            <person name="Ong A.C."/>
            <person name="Mcgann P.T."/>
        </authorList>
    </citation>
    <scope>NUCLEOTIDE SEQUENCE [LARGE SCALE GENOMIC DNA]</scope>
    <source>
        <strain evidence="2 3">MRSN571793</strain>
    </source>
</reference>
<gene>
    <name evidence="2" type="ORF">E2605_06555</name>
</gene>
<dbReference type="Gene3D" id="3.30.460.10">
    <property type="entry name" value="Beta Polymerase, domain 2"/>
    <property type="match status" value="1"/>
</dbReference>
<evidence type="ECO:0000313" key="2">
    <source>
        <dbReference type="EMBL" id="TFD97324.1"/>
    </source>
</evidence>
<dbReference type="PANTHER" id="PTHR47837">
    <property type="entry name" value="GTP PYROPHOSPHOKINASE YJBM"/>
    <property type="match status" value="1"/>
</dbReference>
<evidence type="ECO:0000259" key="1">
    <source>
        <dbReference type="SMART" id="SM00954"/>
    </source>
</evidence>
<accession>A0A4Y8L575</accession>
<dbReference type="InterPro" id="IPR052366">
    <property type="entry name" value="GTP_Pyrophosphokinase"/>
</dbReference>
<name>A0A4Y8L575_9BACT</name>
<dbReference type="SUPFAM" id="SSF81301">
    <property type="entry name" value="Nucleotidyltransferase"/>
    <property type="match status" value="1"/>
</dbReference>
<dbReference type="CDD" id="cd05399">
    <property type="entry name" value="NT_Rel-Spo_like"/>
    <property type="match status" value="1"/>
</dbReference>
<sequence>MRYSRNQLSKAGEILLTSKSEKEIDDSQILINEWRTDHLSPLESLKEGVTQLLIDNGVNPVLMSQRLKRLNSIQNKLDFNPKMGLGGMQDIGGVRAVLDDMDTLNKVFILLEGKDIGNFKLQRITNYIQEPKASGYRSIHFIYKYSSDTVIYNGLRFELQIRTKLQHSWATALETVDIHTNTPLKSGYGDEDWLEFFKLVSSLFAYKESRPRVQEHQDLELKELMRKYYKHNSEKKNLAMLQAFTVVLSKSSSQTNNDISDYYLLLIDLNKRIVSIDSYIKEDYAKATADYYELEKTIHDYEAIVLVATSSYSLLKGAYPSYFSDIEEFISSLKKVDNNCKQLGLT</sequence>
<evidence type="ECO:0000313" key="3">
    <source>
        <dbReference type="Proteomes" id="UP000297861"/>
    </source>
</evidence>
<dbReference type="Pfam" id="PF04607">
    <property type="entry name" value="RelA_SpoT"/>
    <property type="match status" value="1"/>
</dbReference>
<dbReference type="GO" id="GO:0015969">
    <property type="term" value="P:guanosine tetraphosphate metabolic process"/>
    <property type="evidence" value="ECO:0007669"/>
    <property type="project" value="InterPro"/>
</dbReference>
<protein>
    <submittedName>
        <fullName evidence="2">(P)ppGpp synthetase</fullName>
    </submittedName>
</protein>
<proteinExistence type="predicted"/>
<dbReference type="PANTHER" id="PTHR47837:SF1">
    <property type="entry name" value="GTP PYROPHOSPHOKINASE YJBM"/>
    <property type="match status" value="1"/>
</dbReference>
<dbReference type="OrthoDB" id="9801824at2"/>
<dbReference type="RefSeq" id="WP_134435874.1">
    <property type="nucleotide sequence ID" value="NZ_SOML01000003.1"/>
</dbReference>
<dbReference type="InterPro" id="IPR043519">
    <property type="entry name" value="NT_sf"/>
</dbReference>
<dbReference type="EMBL" id="SOML01000003">
    <property type="protein sequence ID" value="TFD97324.1"/>
    <property type="molecule type" value="Genomic_DNA"/>
</dbReference>
<dbReference type="Proteomes" id="UP000297861">
    <property type="component" value="Unassembled WGS sequence"/>
</dbReference>
<feature type="domain" description="RelA/SpoT" evidence="1">
    <location>
        <begin position="65"/>
        <end position="184"/>
    </location>
</feature>